<dbReference type="PANTHER" id="PTHR42798">
    <property type="entry name" value="LIPOPROTEIN-RELEASING SYSTEM ATP-BINDING PROTEIN LOLD"/>
    <property type="match status" value="1"/>
</dbReference>
<keyword evidence="7" id="KW-1185">Reference proteome</keyword>
<dbReference type="Proteomes" id="UP001597199">
    <property type="component" value="Unassembled WGS sequence"/>
</dbReference>
<dbReference type="InterPro" id="IPR003593">
    <property type="entry name" value="AAA+_ATPase"/>
</dbReference>
<dbReference type="GO" id="GO:0005524">
    <property type="term" value="F:ATP binding"/>
    <property type="evidence" value="ECO:0007669"/>
    <property type="project" value="UniProtKB-KW"/>
</dbReference>
<dbReference type="SUPFAM" id="SSF52540">
    <property type="entry name" value="P-loop containing nucleoside triphosphate hydrolases"/>
    <property type="match status" value="1"/>
</dbReference>
<keyword evidence="3" id="KW-0547">Nucleotide-binding</keyword>
<dbReference type="SMART" id="SM00382">
    <property type="entry name" value="AAA"/>
    <property type="match status" value="1"/>
</dbReference>
<accession>A0ABW4BHT0</accession>
<comment type="similarity">
    <text evidence="1">Belongs to the ABC transporter superfamily.</text>
</comment>
<organism evidence="6 7">
    <name type="scientific">Lacticaseibacillus suilingensis</name>
    <dbReference type="NCBI Taxonomy" id="2799577"/>
    <lineage>
        <taxon>Bacteria</taxon>
        <taxon>Bacillati</taxon>
        <taxon>Bacillota</taxon>
        <taxon>Bacilli</taxon>
        <taxon>Lactobacillales</taxon>
        <taxon>Lactobacillaceae</taxon>
        <taxon>Lacticaseibacillus</taxon>
    </lineage>
</organism>
<gene>
    <name evidence="6" type="ORF">ACFQ41_08325</name>
</gene>
<protein>
    <submittedName>
        <fullName evidence="6">ABC transporter ATP-binding protein</fullName>
    </submittedName>
</protein>
<reference evidence="7" key="1">
    <citation type="journal article" date="2019" name="Int. J. Syst. Evol. Microbiol.">
        <title>The Global Catalogue of Microorganisms (GCM) 10K type strain sequencing project: providing services to taxonomists for standard genome sequencing and annotation.</title>
        <authorList>
            <consortium name="The Broad Institute Genomics Platform"/>
            <consortium name="The Broad Institute Genome Sequencing Center for Infectious Disease"/>
            <person name="Wu L."/>
            <person name="Ma J."/>
        </authorList>
    </citation>
    <scope>NUCLEOTIDE SEQUENCE [LARGE SCALE GENOMIC DNA]</scope>
    <source>
        <strain evidence="7">CCM 9110</strain>
    </source>
</reference>
<dbReference type="CDD" id="cd03255">
    <property type="entry name" value="ABC_MJ0796_LolCDE_FtsE"/>
    <property type="match status" value="1"/>
</dbReference>
<evidence type="ECO:0000256" key="1">
    <source>
        <dbReference type="ARBA" id="ARBA00005417"/>
    </source>
</evidence>
<dbReference type="RefSeq" id="WP_204118121.1">
    <property type="nucleotide sequence ID" value="NZ_BOLV01000002.1"/>
</dbReference>
<dbReference type="InterPro" id="IPR017911">
    <property type="entry name" value="MacB-like_ATP-bd"/>
</dbReference>
<evidence type="ECO:0000256" key="4">
    <source>
        <dbReference type="ARBA" id="ARBA00022840"/>
    </source>
</evidence>
<comment type="caution">
    <text evidence="6">The sequence shown here is derived from an EMBL/GenBank/DDBJ whole genome shotgun (WGS) entry which is preliminary data.</text>
</comment>
<keyword evidence="2" id="KW-0813">Transport</keyword>
<evidence type="ECO:0000259" key="5">
    <source>
        <dbReference type="PROSITE" id="PS50893"/>
    </source>
</evidence>
<dbReference type="PANTHER" id="PTHR42798:SF7">
    <property type="entry name" value="ALPHA-D-RIBOSE 1-METHYLPHOSPHONATE 5-TRIPHOSPHATE SYNTHASE SUBUNIT PHNL"/>
    <property type="match status" value="1"/>
</dbReference>
<dbReference type="EMBL" id="JBHTOA010000031">
    <property type="protein sequence ID" value="MFD1399315.1"/>
    <property type="molecule type" value="Genomic_DNA"/>
</dbReference>
<sequence length="258" mass="28472">MRVVDVAHLTKIYGHRLNRVTALNDLSFHIDAGEFVGIMGPSGAGKSTLLNTIATIDTPTSGEVIVAGQSLSQFSESESARYRREQLGFIFQEFNLIPDLTVADNITLPLTFVPPVPDDLDTRLARFAHLLGLESMLTRYPEQLSLGQRQRVAAARAMISNPALILADEPTGSLDSMAATELLQYLTKLNLEEDVTIMMVTHDAFTASFCNRIIFIRDGSYFAEVTRRGPRQQFFDSIIDMEATINGGGKRRGPSDTF</sequence>
<proteinExistence type="inferred from homology"/>
<feature type="domain" description="ABC transporter" evidence="5">
    <location>
        <begin position="1"/>
        <end position="243"/>
    </location>
</feature>
<dbReference type="PROSITE" id="PS50893">
    <property type="entry name" value="ABC_TRANSPORTER_2"/>
    <property type="match status" value="1"/>
</dbReference>
<evidence type="ECO:0000313" key="7">
    <source>
        <dbReference type="Proteomes" id="UP001597199"/>
    </source>
</evidence>
<dbReference type="Pfam" id="PF00005">
    <property type="entry name" value="ABC_tran"/>
    <property type="match status" value="1"/>
</dbReference>
<name>A0ABW4BHT0_9LACO</name>
<dbReference type="InterPro" id="IPR027417">
    <property type="entry name" value="P-loop_NTPase"/>
</dbReference>
<evidence type="ECO:0000256" key="3">
    <source>
        <dbReference type="ARBA" id="ARBA00022741"/>
    </source>
</evidence>
<evidence type="ECO:0000313" key="6">
    <source>
        <dbReference type="EMBL" id="MFD1399315.1"/>
    </source>
</evidence>
<dbReference type="Gene3D" id="3.40.50.300">
    <property type="entry name" value="P-loop containing nucleotide triphosphate hydrolases"/>
    <property type="match status" value="1"/>
</dbReference>
<evidence type="ECO:0000256" key="2">
    <source>
        <dbReference type="ARBA" id="ARBA00022448"/>
    </source>
</evidence>
<dbReference type="InterPro" id="IPR003439">
    <property type="entry name" value="ABC_transporter-like_ATP-bd"/>
</dbReference>
<keyword evidence="4 6" id="KW-0067">ATP-binding</keyword>